<keyword evidence="1" id="KW-0812">Transmembrane</keyword>
<feature type="transmembrane region" description="Helical" evidence="1">
    <location>
        <begin position="79"/>
        <end position="101"/>
    </location>
</feature>
<protein>
    <recommendedName>
        <fullName evidence="4">S-acyltransferase</fullName>
    </recommendedName>
</protein>
<organism evidence="2 3">
    <name type="scientific">Trifolium subterraneum</name>
    <name type="common">Subterranean clover</name>
    <dbReference type="NCBI Taxonomy" id="3900"/>
    <lineage>
        <taxon>Eukaryota</taxon>
        <taxon>Viridiplantae</taxon>
        <taxon>Streptophyta</taxon>
        <taxon>Embryophyta</taxon>
        <taxon>Tracheophyta</taxon>
        <taxon>Spermatophyta</taxon>
        <taxon>Magnoliopsida</taxon>
        <taxon>eudicotyledons</taxon>
        <taxon>Gunneridae</taxon>
        <taxon>Pentapetalae</taxon>
        <taxon>rosids</taxon>
        <taxon>fabids</taxon>
        <taxon>Fabales</taxon>
        <taxon>Fabaceae</taxon>
        <taxon>Papilionoideae</taxon>
        <taxon>50 kb inversion clade</taxon>
        <taxon>NPAAA clade</taxon>
        <taxon>Hologalegina</taxon>
        <taxon>IRL clade</taxon>
        <taxon>Trifolieae</taxon>
        <taxon>Trifolium</taxon>
    </lineage>
</organism>
<dbReference type="Proteomes" id="UP000242715">
    <property type="component" value="Unassembled WGS sequence"/>
</dbReference>
<evidence type="ECO:0000313" key="3">
    <source>
        <dbReference type="Proteomes" id="UP000242715"/>
    </source>
</evidence>
<dbReference type="AlphaFoldDB" id="A0A2Z6NRN9"/>
<dbReference type="InterPro" id="IPR039859">
    <property type="entry name" value="PFA4/ZDH16/20/ERF2-like"/>
</dbReference>
<evidence type="ECO:0000313" key="2">
    <source>
        <dbReference type="EMBL" id="GAU46751.1"/>
    </source>
</evidence>
<evidence type="ECO:0008006" key="4">
    <source>
        <dbReference type="Google" id="ProtNLM"/>
    </source>
</evidence>
<dbReference type="OrthoDB" id="331948at2759"/>
<keyword evidence="1" id="KW-1133">Transmembrane helix</keyword>
<evidence type="ECO:0000256" key="1">
    <source>
        <dbReference type="SAM" id="Phobius"/>
    </source>
</evidence>
<keyword evidence="1" id="KW-0472">Membrane</keyword>
<reference evidence="3" key="1">
    <citation type="journal article" date="2017" name="Front. Plant Sci.">
        <title>Climate Clever Clovers: New Paradigm to Reduce the Environmental Footprint of Ruminants by Breeding Low Methanogenic Forages Utilizing Haplotype Variation.</title>
        <authorList>
            <person name="Kaur P."/>
            <person name="Appels R."/>
            <person name="Bayer P.E."/>
            <person name="Keeble-Gagnere G."/>
            <person name="Wang J."/>
            <person name="Hirakawa H."/>
            <person name="Shirasawa K."/>
            <person name="Vercoe P."/>
            <person name="Stefanova K."/>
            <person name="Durmic Z."/>
            <person name="Nichols P."/>
            <person name="Revell C."/>
            <person name="Isobe S.N."/>
            <person name="Edwards D."/>
            <person name="Erskine W."/>
        </authorList>
    </citation>
    <scope>NUCLEOTIDE SEQUENCE [LARGE SCALE GENOMIC DNA]</scope>
    <source>
        <strain evidence="3">cv. Daliak</strain>
    </source>
</reference>
<dbReference type="GO" id="GO:0016409">
    <property type="term" value="F:palmitoyltransferase activity"/>
    <property type="evidence" value="ECO:0007669"/>
    <property type="project" value="InterPro"/>
</dbReference>
<keyword evidence="3" id="KW-1185">Reference proteome</keyword>
<sequence>MILAKREWNSNCTCCSLTIVSCRLDAESINSSNFTSTIPKSSHLPRTCTASDLHLAWVIIDPADRKTEKNIITPAARDVLYGTVVVGLTITLLSLTGWHVYLILHNMTTIEYYEGNRAKWLAAKTGQSYRHLYNIGAYKNLTLILGPTMLKWLCPTSVSHLKDGVSFPTLRDNS</sequence>
<proteinExistence type="predicted"/>
<gene>
    <name evidence="2" type="ORF">TSUD_402770</name>
</gene>
<dbReference type="EMBL" id="DF974248">
    <property type="protein sequence ID" value="GAU46751.1"/>
    <property type="molecule type" value="Genomic_DNA"/>
</dbReference>
<accession>A0A2Z6NRN9</accession>
<name>A0A2Z6NRN9_TRISU</name>
<dbReference type="PROSITE" id="PS51257">
    <property type="entry name" value="PROKAR_LIPOPROTEIN"/>
    <property type="match status" value="1"/>
</dbReference>
<dbReference type="PANTHER" id="PTHR12246">
    <property type="entry name" value="PALMITOYLTRANSFERASE ZDHHC16"/>
    <property type="match status" value="1"/>
</dbReference>